<evidence type="ECO:0000313" key="2">
    <source>
        <dbReference type="EMBL" id="KAF7570416.1"/>
    </source>
</evidence>
<evidence type="ECO:0000256" key="1">
    <source>
        <dbReference type="SAM" id="MobiDB-lite"/>
    </source>
</evidence>
<evidence type="ECO:0000313" key="3">
    <source>
        <dbReference type="Proteomes" id="UP000245464"/>
    </source>
</evidence>
<sequence>MADSDLYGSSSMGDTGAGVSSSSGLETLSPATGVTTPSSLDKDPITGDDFMAFCHRDTPSSAGGRLGFVSSLAGGARRMISDSFGGPEDGPVDWFDDRGYRFGQKGDGEQNDYKGKGKAEESDEGGKPNPFKGRPWLRKL</sequence>
<proteinExistence type="predicted"/>
<feature type="region of interest" description="Disordered" evidence="1">
    <location>
        <begin position="78"/>
        <end position="140"/>
    </location>
</feature>
<dbReference type="KEGG" id="ptrr:6344153"/>
<protein>
    <submittedName>
        <fullName evidence="2">Uncharacterized protein</fullName>
    </submittedName>
</protein>
<feature type="region of interest" description="Disordered" evidence="1">
    <location>
        <begin position="1"/>
        <end position="48"/>
    </location>
</feature>
<feature type="compositionally biased region" description="Basic and acidic residues" evidence="1">
    <location>
        <begin position="95"/>
        <end position="126"/>
    </location>
</feature>
<gene>
    <name evidence="2" type="ORF">PtrM4_104180</name>
</gene>
<dbReference type="Proteomes" id="UP000245464">
    <property type="component" value="Chromosome 5"/>
</dbReference>
<name>A0A317A619_9PLEO</name>
<dbReference type="RefSeq" id="XP_001936231.2">
    <property type="nucleotide sequence ID" value="XM_001936196.2"/>
</dbReference>
<dbReference type="GeneID" id="6344153"/>
<feature type="compositionally biased region" description="Polar residues" evidence="1">
    <location>
        <begin position="7"/>
        <end position="39"/>
    </location>
</feature>
<dbReference type="AlphaFoldDB" id="A0A317A619"/>
<accession>A0A317A619</accession>
<organism evidence="2 3">
    <name type="scientific">Pyrenophora tritici-repentis</name>
    <dbReference type="NCBI Taxonomy" id="45151"/>
    <lineage>
        <taxon>Eukaryota</taxon>
        <taxon>Fungi</taxon>
        <taxon>Dikarya</taxon>
        <taxon>Ascomycota</taxon>
        <taxon>Pezizomycotina</taxon>
        <taxon>Dothideomycetes</taxon>
        <taxon>Pleosporomycetidae</taxon>
        <taxon>Pleosporales</taxon>
        <taxon>Pleosporineae</taxon>
        <taxon>Pleosporaceae</taxon>
        <taxon>Pyrenophora</taxon>
    </lineage>
</organism>
<comment type="caution">
    <text evidence="2">The sequence shown here is derived from an EMBL/GenBank/DDBJ whole genome shotgun (WGS) entry which is preliminary data.</text>
</comment>
<reference evidence="2 3" key="1">
    <citation type="journal article" date="2018" name="BMC Genomics">
        <title>Comparative genomics of the wheat fungal pathogen Pyrenophora tritici-repentis reveals chromosomal variations and genome plasticity.</title>
        <authorList>
            <person name="Moolhuijzen P."/>
            <person name="See P.T."/>
            <person name="Hane J.K."/>
            <person name="Shi G."/>
            <person name="Liu Z."/>
            <person name="Oliver R.P."/>
            <person name="Moffat C.S."/>
        </authorList>
    </citation>
    <scope>NUCLEOTIDE SEQUENCE [LARGE SCALE GENOMIC DNA]</scope>
    <source>
        <strain evidence="2">M4</strain>
    </source>
</reference>
<dbReference type="EMBL" id="NQIK02000005">
    <property type="protein sequence ID" value="KAF7570416.1"/>
    <property type="molecule type" value="Genomic_DNA"/>
</dbReference>